<dbReference type="EMBL" id="PDUD01000019">
    <property type="protein sequence ID" value="PHN05960.1"/>
    <property type="molecule type" value="Genomic_DNA"/>
</dbReference>
<evidence type="ECO:0000313" key="3">
    <source>
        <dbReference type="Proteomes" id="UP000223913"/>
    </source>
</evidence>
<evidence type="ECO:0000313" key="2">
    <source>
        <dbReference type="EMBL" id="PHN05960.1"/>
    </source>
</evidence>
<evidence type="ECO:0000259" key="1">
    <source>
        <dbReference type="Pfam" id="PF08241"/>
    </source>
</evidence>
<protein>
    <recommendedName>
        <fullName evidence="1">Methyltransferase type 11 domain-containing protein</fullName>
    </recommendedName>
</protein>
<dbReference type="Pfam" id="PF08241">
    <property type="entry name" value="Methyltransf_11"/>
    <property type="match status" value="1"/>
</dbReference>
<proteinExistence type="predicted"/>
<reference evidence="2 3" key="1">
    <citation type="submission" date="2017-10" db="EMBL/GenBank/DDBJ databases">
        <title>The draft genome sequence of Lewinella nigricans NBRC 102662.</title>
        <authorList>
            <person name="Wang K."/>
        </authorList>
    </citation>
    <scope>NUCLEOTIDE SEQUENCE [LARGE SCALE GENOMIC DNA]</scope>
    <source>
        <strain evidence="2 3">NBRC 102662</strain>
    </source>
</reference>
<keyword evidence="3" id="KW-1185">Reference proteome</keyword>
<dbReference type="SUPFAM" id="SSF53335">
    <property type="entry name" value="S-adenosyl-L-methionine-dependent methyltransferases"/>
    <property type="match status" value="1"/>
</dbReference>
<accession>A0A2D0NC62</accession>
<feature type="domain" description="Methyltransferase type 11" evidence="1">
    <location>
        <begin position="52"/>
        <end position="136"/>
    </location>
</feature>
<dbReference type="InterPro" id="IPR029063">
    <property type="entry name" value="SAM-dependent_MTases_sf"/>
</dbReference>
<dbReference type="InterPro" id="IPR013216">
    <property type="entry name" value="Methyltransf_11"/>
</dbReference>
<dbReference type="RefSeq" id="WP_099150553.1">
    <property type="nucleotide sequence ID" value="NZ_PDUD01000019.1"/>
</dbReference>
<dbReference type="OrthoDB" id="1550779at2"/>
<organism evidence="2 3">
    <name type="scientific">Flavilitoribacter nigricans (strain ATCC 23147 / DSM 23189 / NBRC 102662 / NCIMB 1420 / SS-2)</name>
    <name type="common">Lewinella nigricans</name>
    <dbReference type="NCBI Taxonomy" id="1122177"/>
    <lineage>
        <taxon>Bacteria</taxon>
        <taxon>Pseudomonadati</taxon>
        <taxon>Bacteroidota</taxon>
        <taxon>Saprospiria</taxon>
        <taxon>Saprospirales</taxon>
        <taxon>Lewinellaceae</taxon>
        <taxon>Flavilitoribacter</taxon>
    </lineage>
</organism>
<dbReference type="AlphaFoldDB" id="A0A2D0NC62"/>
<dbReference type="Proteomes" id="UP000223913">
    <property type="component" value="Unassembled WGS sequence"/>
</dbReference>
<sequence length="220" mass="24982">MDSCCNQAYQQTFDDASAAKEMKDYLAGGVKKSSRPFLAVLQQLPLRGRTQLDIGAGIGAMILESFNRGLATATYVDIAAGYRQTFLQEATNRELTGQIDAKLGDFTELHATVDPADLVTLDKVICCYEDYEGLVRHSLSKARRWYVYSIPREVWWVRLVHVVVEKIRKIRGGQFRSFIHPAGKIEAMVEAAGFKMIAMQRRREWEVKAFERVSEVEVLR</sequence>
<name>A0A2D0NC62_FLAN2</name>
<gene>
    <name evidence="2" type="ORF">CRP01_13375</name>
</gene>
<dbReference type="Gene3D" id="3.40.50.150">
    <property type="entry name" value="Vaccinia Virus protein VP39"/>
    <property type="match status" value="1"/>
</dbReference>
<dbReference type="GO" id="GO:0008757">
    <property type="term" value="F:S-adenosylmethionine-dependent methyltransferase activity"/>
    <property type="evidence" value="ECO:0007669"/>
    <property type="project" value="InterPro"/>
</dbReference>
<dbReference type="CDD" id="cd02440">
    <property type="entry name" value="AdoMet_MTases"/>
    <property type="match status" value="1"/>
</dbReference>
<comment type="caution">
    <text evidence="2">The sequence shown here is derived from an EMBL/GenBank/DDBJ whole genome shotgun (WGS) entry which is preliminary data.</text>
</comment>